<evidence type="ECO:0000256" key="6">
    <source>
        <dbReference type="SAM" id="Phobius"/>
    </source>
</evidence>
<evidence type="ECO:0000256" key="4">
    <source>
        <dbReference type="ARBA" id="ARBA00023088"/>
    </source>
</evidence>
<organism evidence="8 9">
    <name type="scientific">Lacticaseibacillus pabuli</name>
    <dbReference type="NCBI Taxonomy" id="3025672"/>
    <lineage>
        <taxon>Bacteria</taxon>
        <taxon>Bacillati</taxon>
        <taxon>Bacillota</taxon>
        <taxon>Bacilli</taxon>
        <taxon>Lactobacillales</taxon>
        <taxon>Lactobacillaceae</taxon>
        <taxon>Lacticaseibacillus</taxon>
    </lineage>
</organism>
<feature type="domain" description="Gram-positive cocci surface proteins LPxTG" evidence="7">
    <location>
        <begin position="1235"/>
        <end position="1268"/>
    </location>
</feature>
<evidence type="ECO:0000259" key="7">
    <source>
        <dbReference type="PROSITE" id="PS50847"/>
    </source>
</evidence>
<feature type="compositionally biased region" description="Polar residues" evidence="5">
    <location>
        <begin position="1172"/>
        <end position="1194"/>
    </location>
</feature>
<gene>
    <name evidence="8" type="ORF">PQ472_03095</name>
</gene>
<keyword evidence="3" id="KW-0732">Signal</keyword>
<keyword evidence="9" id="KW-1185">Reference proteome</keyword>
<evidence type="ECO:0000256" key="3">
    <source>
        <dbReference type="ARBA" id="ARBA00022729"/>
    </source>
</evidence>
<dbReference type="Proteomes" id="UP001220377">
    <property type="component" value="Chromosome"/>
</dbReference>
<evidence type="ECO:0000256" key="5">
    <source>
        <dbReference type="SAM" id="MobiDB-lite"/>
    </source>
</evidence>
<name>A0ABY7WSS9_9LACO</name>
<dbReference type="Pfam" id="PF00746">
    <property type="entry name" value="Gram_pos_anchor"/>
    <property type="match status" value="1"/>
</dbReference>
<dbReference type="PROSITE" id="PS50847">
    <property type="entry name" value="GRAM_POS_ANCHORING"/>
    <property type="match status" value="1"/>
</dbReference>
<protein>
    <submittedName>
        <fullName evidence="8">KxYKxGKxW signal peptide domain-containing protein</fullName>
    </submittedName>
</protein>
<keyword evidence="6" id="KW-0472">Membrane</keyword>
<keyword evidence="6" id="KW-1133">Transmembrane helix</keyword>
<keyword evidence="1" id="KW-0134">Cell wall</keyword>
<feature type="transmembrane region" description="Helical" evidence="6">
    <location>
        <begin position="1245"/>
        <end position="1262"/>
    </location>
</feature>
<dbReference type="Pfam" id="PF19258">
    <property type="entry name" value="KxYKxGKxW_sig"/>
    <property type="match status" value="1"/>
</dbReference>
<feature type="region of interest" description="Disordered" evidence="5">
    <location>
        <begin position="53"/>
        <end position="185"/>
    </location>
</feature>
<feature type="compositionally biased region" description="Polar residues" evidence="5">
    <location>
        <begin position="172"/>
        <end position="182"/>
    </location>
</feature>
<feature type="compositionally biased region" description="Low complexity" evidence="5">
    <location>
        <begin position="53"/>
        <end position="63"/>
    </location>
</feature>
<keyword evidence="4" id="KW-0572">Peptidoglycan-anchor</keyword>
<dbReference type="NCBIfam" id="TIGR03715">
    <property type="entry name" value="KxYKxGKxW"/>
    <property type="match status" value="1"/>
</dbReference>
<dbReference type="EMBL" id="CP117884">
    <property type="protein sequence ID" value="WDF83237.1"/>
    <property type="molecule type" value="Genomic_DNA"/>
</dbReference>
<proteinExistence type="predicted"/>
<dbReference type="InterPro" id="IPR019931">
    <property type="entry name" value="LPXTG_anchor"/>
</dbReference>
<evidence type="ECO:0000313" key="9">
    <source>
        <dbReference type="Proteomes" id="UP001220377"/>
    </source>
</evidence>
<sequence length="1268" mass="130512">MRYEKEQDKLIRATLGEKRHYKMFKSGKQWVVAGISLLFVGTIVAMRPDSAAAATSTTPATQTEEVAKTPADESSDNTNKVALSGDAGSNASDTSNVKSDADKQDTPVVAKEDAAPDAQAAATQPTATTKDATTPNTVATADSKAATPAQDASVQPDDTASAVPAVSDDKPTVQTNSTTTETDLGDATAEQLIAAQSAAKAAYLATGKPQKVTAMQGGPVAASQATLVVNNPVIGADSGLQQATLSFTMTNPQAGDVYTITIPHNSVMAFQGTDDLSPEMTTSAAPSAGIGQPTVLTDTWHQTVNSTVTQTITLMLANGYWGQQVGMTDVGTTVVQIPWTINGQAGGVGTITTKVTPTADMKPISRLNPAVAAVNSTVPNVGGVVPDTNYVYQFDVSENTGASYNLSDGFASHQVNSGPNWGTTITIPVPTGFVLDNATTTALNAFTDATTITQSGGAGSDIVINVPKGSGSQNVGQAAAYRLAGKYTIAQTASNQTLTAAGDVTMVQKINATGDKLTFQTSPWTETLLGTNSTPTVQPTLAVFGNNVTGSSNQLVLNPDPSSAPTQVGTFTLYNQSPLDSTDTQLKMTMPDGLDVTSVGVPIGGVSPKIYMPGTTSYSYAMTLADGTTEAGTVAAGGRVTPTDSSAIRQIVFTPNFLAAGAMANANFTNSSFQLFGSLASKYDDGTPVKIGDTLVLKGETSNPMMTQSLTSSYGQNVVAATSSAQGLITMNTTASDPFAYQKPGNVGGVISMEKLSSGENTDYIYEPILYYVLPSEAFVSGVIGTQDAKVTQSVAADGRTIVKIDYTGTHESVDIATPSGQNNAVQFTNSPDALPGNYPFAAYIYSPNTPLRQVNEKVPDPTLTDGHADALVMGRNGMNNWVWPISVAGVTTGATMAQGDEVQPVKNATIGQNSTNPVSLVASVVNTNGDRQNMVQVLNLPDSNDGASQLDFHLTGPVTLPATLTSNDSTVAGEPLDAEILYATTPMTFTAGQVGRPDLSNYVTAAQVGNNWDSIRSVAIEIGDLPQNSSTGRIKLQGQIVNMTQQAGKTGYLQSGIYIDGAAVNLDVASANGDNSKLTSITVTLQFKEQVNDDEPSVTPDDYFDYTQPGIPGPGIHVWTDNTQPGGGTSTLPETNGNTTPGNGGNVPSTTGGGTTTQTTAAGKPLPDTFGGNTATSQVTNHDNTQSNHQNLPATGGTLTSSRAVQVATSATSAGNNAIVATQSSAQQGAKAALPQTGDGNSTGLVALGLAALGGLFGLAGRRRKQD</sequence>
<feature type="compositionally biased region" description="Low complexity" evidence="5">
    <location>
        <begin position="1132"/>
        <end position="1161"/>
    </location>
</feature>
<feature type="region of interest" description="Disordered" evidence="5">
    <location>
        <begin position="1123"/>
        <end position="1194"/>
    </location>
</feature>
<reference evidence="8 9" key="1">
    <citation type="submission" date="2023-02" db="EMBL/GenBank/DDBJ databases">
        <title>Genome sequence of Lacticaseibacillus sp. KACC 23028.</title>
        <authorList>
            <person name="Kim S."/>
            <person name="Heo J."/>
            <person name="Kwon S.-W."/>
        </authorList>
    </citation>
    <scope>NUCLEOTIDE SEQUENCE [LARGE SCALE GENOMIC DNA]</scope>
    <source>
        <strain evidence="8 9">KACC 23028</strain>
    </source>
</reference>
<evidence type="ECO:0000256" key="2">
    <source>
        <dbReference type="ARBA" id="ARBA00022525"/>
    </source>
</evidence>
<keyword evidence="6" id="KW-0812">Transmembrane</keyword>
<dbReference type="NCBIfam" id="TIGR01167">
    <property type="entry name" value="LPXTG_anchor"/>
    <property type="match status" value="1"/>
</dbReference>
<feature type="compositionally biased region" description="Low complexity" evidence="5">
    <location>
        <begin position="116"/>
        <end position="140"/>
    </location>
</feature>
<keyword evidence="2" id="KW-0964">Secreted</keyword>
<feature type="transmembrane region" description="Helical" evidence="6">
    <location>
        <begin position="29"/>
        <end position="46"/>
    </location>
</feature>
<feature type="compositionally biased region" description="Polar residues" evidence="5">
    <location>
        <begin position="76"/>
        <end position="98"/>
    </location>
</feature>
<feature type="compositionally biased region" description="Basic and acidic residues" evidence="5">
    <location>
        <begin position="99"/>
        <end position="114"/>
    </location>
</feature>
<evidence type="ECO:0000313" key="8">
    <source>
        <dbReference type="EMBL" id="WDF83237.1"/>
    </source>
</evidence>
<dbReference type="InterPro" id="IPR022263">
    <property type="entry name" value="KxYKxGKxW"/>
</dbReference>
<evidence type="ECO:0000256" key="1">
    <source>
        <dbReference type="ARBA" id="ARBA00022512"/>
    </source>
</evidence>
<dbReference type="RefSeq" id="WP_274261259.1">
    <property type="nucleotide sequence ID" value="NZ_CP117884.1"/>
</dbReference>
<accession>A0ABY7WSS9</accession>